<dbReference type="EMBL" id="KN818345">
    <property type="protein sequence ID" value="KIL58178.1"/>
    <property type="molecule type" value="Genomic_DNA"/>
</dbReference>
<dbReference type="InParanoid" id="A0A0C2WPJ8"/>
<gene>
    <name evidence="2" type="ORF">M378DRAFT_15746</name>
</gene>
<protein>
    <submittedName>
        <fullName evidence="2">Uncharacterized protein</fullName>
    </submittedName>
</protein>
<name>A0A0C2WPJ8_AMAMK</name>
<evidence type="ECO:0000313" key="2">
    <source>
        <dbReference type="EMBL" id="KIL58178.1"/>
    </source>
</evidence>
<evidence type="ECO:0000313" key="3">
    <source>
        <dbReference type="Proteomes" id="UP000054549"/>
    </source>
</evidence>
<sequence length="233" mass="25888">MTPAASKTATRFGGKPNGNAFHKFVWTQDLEEVIVTRKRVKRVNPNPNLVTNDGTMTVTGMFSKALFQAQNKITDPHASTYRNIVFTNDSRIKNRDDDFKFNPNSPPRKKKNHNMAMKYLLFKKHGTLRPVITAIKPRRLPLQISQIGSFDACQTAGFRSPRIGGAADQPAGSPTKELARNFRSMQPVPKNEGSENPFTPGRNRASSSASTNCYKSHKFNCHSLSCDVASAHP</sequence>
<dbReference type="AlphaFoldDB" id="A0A0C2WPJ8"/>
<feature type="region of interest" description="Disordered" evidence="1">
    <location>
        <begin position="184"/>
        <end position="212"/>
    </location>
</feature>
<accession>A0A0C2WPJ8</accession>
<evidence type="ECO:0000256" key="1">
    <source>
        <dbReference type="SAM" id="MobiDB-lite"/>
    </source>
</evidence>
<keyword evidence="3" id="KW-1185">Reference proteome</keyword>
<dbReference type="HOGENOM" id="CLU_1189640_0_0_1"/>
<dbReference type="Proteomes" id="UP000054549">
    <property type="component" value="Unassembled WGS sequence"/>
</dbReference>
<reference evidence="2 3" key="1">
    <citation type="submission" date="2014-04" db="EMBL/GenBank/DDBJ databases">
        <title>Evolutionary Origins and Diversification of the Mycorrhizal Mutualists.</title>
        <authorList>
            <consortium name="DOE Joint Genome Institute"/>
            <consortium name="Mycorrhizal Genomics Consortium"/>
            <person name="Kohler A."/>
            <person name="Kuo A."/>
            <person name="Nagy L.G."/>
            <person name="Floudas D."/>
            <person name="Copeland A."/>
            <person name="Barry K.W."/>
            <person name="Cichocki N."/>
            <person name="Veneault-Fourrey C."/>
            <person name="LaButti K."/>
            <person name="Lindquist E.A."/>
            <person name="Lipzen A."/>
            <person name="Lundell T."/>
            <person name="Morin E."/>
            <person name="Murat C."/>
            <person name="Riley R."/>
            <person name="Ohm R."/>
            <person name="Sun H."/>
            <person name="Tunlid A."/>
            <person name="Henrissat B."/>
            <person name="Grigoriev I.V."/>
            <person name="Hibbett D.S."/>
            <person name="Martin F."/>
        </authorList>
    </citation>
    <scope>NUCLEOTIDE SEQUENCE [LARGE SCALE GENOMIC DNA]</scope>
    <source>
        <strain evidence="2 3">Koide BX008</strain>
    </source>
</reference>
<proteinExistence type="predicted"/>
<organism evidence="2 3">
    <name type="scientific">Amanita muscaria (strain Koide BX008)</name>
    <dbReference type="NCBI Taxonomy" id="946122"/>
    <lineage>
        <taxon>Eukaryota</taxon>
        <taxon>Fungi</taxon>
        <taxon>Dikarya</taxon>
        <taxon>Basidiomycota</taxon>
        <taxon>Agaricomycotina</taxon>
        <taxon>Agaricomycetes</taxon>
        <taxon>Agaricomycetidae</taxon>
        <taxon>Agaricales</taxon>
        <taxon>Pluteineae</taxon>
        <taxon>Amanitaceae</taxon>
        <taxon>Amanita</taxon>
    </lineage>
</organism>